<dbReference type="OrthoDB" id="9791132at2"/>
<feature type="active site" evidence="8">
    <location>
        <position position="136"/>
    </location>
</feature>
<name>A0A4R6BJV3_9STAP</name>
<dbReference type="SUPFAM" id="SSF69189">
    <property type="entry name" value="Penicillin-binding protein associated domain"/>
    <property type="match status" value="1"/>
</dbReference>
<keyword evidence="16" id="KW-1185">Reference proteome</keyword>
<feature type="domain" description="Peptidase S11 D-alanyl-D-alanine carboxypeptidase A N-terminal" evidence="13">
    <location>
        <begin position="43"/>
        <end position="290"/>
    </location>
</feature>
<dbReference type="GO" id="GO:0030655">
    <property type="term" value="P:beta-lactam antibiotic catabolic process"/>
    <property type="evidence" value="ECO:0007669"/>
    <property type="project" value="InterPro"/>
</dbReference>
<sequence>MMQILFRSFLSVLLLSILMSTPAYAKSPVEIANEQGAQMGAQYEPNGTIVIAQKNGQVLYSDDPTIKWPPASMSKLMTIYLVYEAMDQGKFNKQTEVTVNQKFYEISQLPMLSNNHLRLGARYTVDELLQTSITASSNSTTYMLSSLVNKNDTQFIDLMNKTAEDLHMKDTHYYNPVGAPNNLMRQYKAEGYPEDEDNISSAKDYAILTQHLLNRHPDILNYTKKAEVTVKKGTQDEETFHTYNHSLEGAKLGYKGVDGLKTGSSDTAGFNTTITGQKNDFRIVLVMMGVMDWYDPPAEFNRNIMANAIMDEVYNRYSIKKVLSKGKHTFGDEEVYVHNDLYDIVDKEHKGTFHYKDGLVHYDYKRQFVDSDYQPPTVKYENYRHYAIRTFIHDYYGWIISGVILSLLAGTLLLIYSFKPHYFRDLWNK</sequence>
<dbReference type="Gene3D" id="2.30.140.20">
    <property type="entry name" value="Penicillin-binding protein 4, C-terminal domain"/>
    <property type="match status" value="1"/>
</dbReference>
<dbReference type="PRINTS" id="PR00725">
    <property type="entry name" value="DADACBPTASE1"/>
</dbReference>
<dbReference type="GO" id="GO:0009002">
    <property type="term" value="F:serine-type D-Ala-D-Ala carboxypeptidase activity"/>
    <property type="evidence" value="ECO:0007669"/>
    <property type="project" value="InterPro"/>
</dbReference>
<evidence type="ECO:0000256" key="2">
    <source>
        <dbReference type="ARBA" id="ARBA00007164"/>
    </source>
</evidence>
<reference evidence="15 16" key="1">
    <citation type="submission" date="2019-01" db="EMBL/GenBank/DDBJ databases">
        <title>Draft genome sequences of the type strains of six Macrococcus species.</title>
        <authorList>
            <person name="Mazhar S."/>
            <person name="Altermann E."/>
            <person name="Hill C."/>
            <person name="Mcauliffe O."/>
        </authorList>
    </citation>
    <scope>NUCLEOTIDE SEQUENCE [LARGE SCALE GENOMIC DNA]</scope>
    <source>
        <strain evidence="15 16">CCM4809</strain>
    </source>
</reference>
<evidence type="ECO:0000256" key="1">
    <source>
        <dbReference type="ARBA" id="ARBA00003217"/>
    </source>
</evidence>
<keyword evidence="4" id="KW-0378">Hydrolase</keyword>
<proteinExistence type="inferred from homology"/>
<dbReference type="EMBL" id="SCWE01000002">
    <property type="protein sequence ID" value="TDM01886.1"/>
    <property type="molecule type" value="Genomic_DNA"/>
</dbReference>
<keyword evidence="3 12" id="KW-0732">Signal</keyword>
<evidence type="ECO:0000256" key="10">
    <source>
        <dbReference type="RuleBase" id="RU004016"/>
    </source>
</evidence>
<organism evidence="15 16">
    <name type="scientific">Macrococcus hajekii</name>
    <dbReference type="NCBI Taxonomy" id="198482"/>
    <lineage>
        <taxon>Bacteria</taxon>
        <taxon>Bacillati</taxon>
        <taxon>Bacillota</taxon>
        <taxon>Bacilli</taxon>
        <taxon>Bacillales</taxon>
        <taxon>Staphylococcaceae</taxon>
        <taxon>Macrococcus</taxon>
    </lineage>
</organism>
<evidence type="ECO:0000256" key="11">
    <source>
        <dbReference type="SAM" id="Phobius"/>
    </source>
</evidence>
<evidence type="ECO:0000259" key="14">
    <source>
        <dbReference type="Pfam" id="PF09211"/>
    </source>
</evidence>
<keyword evidence="7" id="KW-0961">Cell wall biogenesis/degradation</keyword>
<dbReference type="Proteomes" id="UP000295328">
    <property type="component" value="Unassembled WGS sequence"/>
</dbReference>
<evidence type="ECO:0000313" key="15">
    <source>
        <dbReference type="EMBL" id="TDM01886.1"/>
    </source>
</evidence>
<feature type="active site" description="Proton acceptor" evidence="8">
    <location>
        <position position="75"/>
    </location>
</feature>
<comment type="caution">
    <text evidence="15">The sequence shown here is derived from an EMBL/GenBank/DDBJ whole genome shotgun (WGS) entry which is preliminary data.</text>
</comment>
<keyword evidence="11" id="KW-0472">Membrane</keyword>
<evidence type="ECO:0000313" key="16">
    <source>
        <dbReference type="Proteomes" id="UP000295328"/>
    </source>
</evidence>
<dbReference type="InterPro" id="IPR001967">
    <property type="entry name" value="Peptidase_S11_N"/>
</dbReference>
<comment type="function">
    <text evidence="1">Removes C-terminal D-alanyl residues from sugar-peptide cell wall precursors.</text>
</comment>
<feature type="signal peptide" evidence="12">
    <location>
        <begin position="1"/>
        <end position="25"/>
    </location>
</feature>
<dbReference type="PANTHER" id="PTHR35333">
    <property type="entry name" value="BETA-LACTAMASE"/>
    <property type="match status" value="1"/>
</dbReference>
<evidence type="ECO:0000256" key="12">
    <source>
        <dbReference type="SAM" id="SignalP"/>
    </source>
</evidence>
<feature type="domain" description="Penicillin-binding protein 4 C-terminal" evidence="14">
    <location>
        <begin position="320"/>
        <end position="381"/>
    </location>
</feature>
<dbReference type="AlphaFoldDB" id="A0A4R6BJV3"/>
<protein>
    <submittedName>
        <fullName evidence="15">DUF1958 domain-containing protein</fullName>
    </submittedName>
</protein>
<evidence type="ECO:0000259" key="13">
    <source>
        <dbReference type="Pfam" id="PF00768"/>
    </source>
</evidence>
<keyword evidence="11" id="KW-1133">Transmembrane helix</keyword>
<dbReference type="PANTHER" id="PTHR35333:SF4">
    <property type="entry name" value="SLR0121 PROTEIN"/>
    <property type="match status" value="1"/>
</dbReference>
<keyword evidence="6" id="KW-0573">Peptidoglycan synthesis</keyword>
<evidence type="ECO:0000256" key="7">
    <source>
        <dbReference type="ARBA" id="ARBA00023316"/>
    </source>
</evidence>
<dbReference type="InterPro" id="IPR015294">
    <property type="entry name" value="Pen-bd_prot4_C_dom"/>
</dbReference>
<feature type="binding site" evidence="9">
    <location>
        <position position="261"/>
    </location>
    <ligand>
        <name>substrate</name>
    </ligand>
</feature>
<dbReference type="GO" id="GO:0009252">
    <property type="term" value="P:peptidoglycan biosynthetic process"/>
    <property type="evidence" value="ECO:0007669"/>
    <property type="project" value="UniProtKB-KW"/>
</dbReference>
<feature type="active site" description="Acyl-ester intermediate" evidence="8">
    <location>
        <position position="72"/>
    </location>
</feature>
<dbReference type="InterPro" id="IPR012338">
    <property type="entry name" value="Beta-lactam/transpept-like"/>
</dbReference>
<evidence type="ECO:0000256" key="6">
    <source>
        <dbReference type="ARBA" id="ARBA00022984"/>
    </source>
</evidence>
<dbReference type="InterPro" id="IPR000871">
    <property type="entry name" value="Beta-lactam_class-A"/>
</dbReference>
<feature type="transmembrane region" description="Helical" evidence="11">
    <location>
        <begin position="395"/>
        <end position="416"/>
    </location>
</feature>
<dbReference type="SUPFAM" id="SSF56601">
    <property type="entry name" value="beta-lactamase/transpeptidase-like"/>
    <property type="match status" value="1"/>
</dbReference>
<evidence type="ECO:0000256" key="8">
    <source>
        <dbReference type="PIRSR" id="PIRSR618044-1"/>
    </source>
</evidence>
<dbReference type="InterPro" id="IPR015956">
    <property type="entry name" value="Peniciliin-bd_prot_C_sf"/>
</dbReference>
<dbReference type="GO" id="GO:0071555">
    <property type="term" value="P:cell wall organization"/>
    <property type="evidence" value="ECO:0007669"/>
    <property type="project" value="UniProtKB-KW"/>
</dbReference>
<dbReference type="InterPro" id="IPR037091">
    <property type="entry name" value="Pen-bd_prot4_C_dom_sf"/>
</dbReference>
<dbReference type="GO" id="GO:0008360">
    <property type="term" value="P:regulation of cell shape"/>
    <property type="evidence" value="ECO:0007669"/>
    <property type="project" value="UniProtKB-KW"/>
</dbReference>
<dbReference type="Pfam" id="PF09211">
    <property type="entry name" value="DUF1958"/>
    <property type="match status" value="1"/>
</dbReference>
<keyword evidence="11" id="KW-0812">Transmembrane</keyword>
<dbReference type="InterPro" id="IPR018044">
    <property type="entry name" value="Peptidase_S11"/>
</dbReference>
<dbReference type="GO" id="GO:0046677">
    <property type="term" value="P:response to antibiotic"/>
    <property type="evidence" value="ECO:0007669"/>
    <property type="project" value="InterPro"/>
</dbReference>
<gene>
    <name evidence="15" type="ORF">ERX37_06655</name>
</gene>
<feature type="chain" id="PRO_5020499068" evidence="12">
    <location>
        <begin position="26"/>
        <end position="429"/>
    </location>
</feature>
<comment type="similarity">
    <text evidence="2 10">Belongs to the peptidase S11 family.</text>
</comment>
<evidence type="ECO:0000256" key="9">
    <source>
        <dbReference type="PIRSR" id="PIRSR618044-2"/>
    </source>
</evidence>
<dbReference type="Gene3D" id="3.40.710.10">
    <property type="entry name" value="DD-peptidase/beta-lactamase superfamily"/>
    <property type="match status" value="1"/>
</dbReference>
<keyword evidence="5" id="KW-0133">Cell shape</keyword>
<dbReference type="Pfam" id="PF00768">
    <property type="entry name" value="Peptidase_S11"/>
    <property type="match status" value="1"/>
</dbReference>
<dbReference type="GO" id="GO:0008800">
    <property type="term" value="F:beta-lactamase activity"/>
    <property type="evidence" value="ECO:0007669"/>
    <property type="project" value="InterPro"/>
</dbReference>
<evidence type="ECO:0000256" key="5">
    <source>
        <dbReference type="ARBA" id="ARBA00022960"/>
    </source>
</evidence>
<evidence type="ECO:0000256" key="4">
    <source>
        <dbReference type="ARBA" id="ARBA00022801"/>
    </source>
</evidence>
<evidence type="ECO:0000256" key="3">
    <source>
        <dbReference type="ARBA" id="ARBA00022729"/>
    </source>
</evidence>
<accession>A0A4R6BJV3</accession>
<dbReference type="GO" id="GO:0006508">
    <property type="term" value="P:proteolysis"/>
    <property type="evidence" value="ECO:0007669"/>
    <property type="project" value="InterPro"/>
</dbReference>